<feature type="transmembrane region" description="Helical" evidence="2">
    <location>
        <begin position="133"/>
        <end position="151"/>
    </location>
</feature>
<feature type="compositionally biased region" description="Low complexity" evidence="1">
    <location>
        <begin position="172"/>
        <end position="189"/>
    </location>
</feature>
<reference evidence="3" key="1">
    <citation type="submission" date="2022-08" db="EMBL/GenBank/DDBJ databases">
        <title>Novel sulfate-reducing endosymbionts in the free-living metamonad Anaeramoeba.</title>
        <authorList>
            <person name="Jerlstrom-Hultqvist J."/>
            <person name="Cepicka I."/>
            <person name="Gallot-Lavallee L."/>
            <person name="Salas-Leiva D."/>
            <person name="Curtis B.A."/>
            <person name="Zahonova K."/>
            <person name="Pipaliya S."/>
            <person name="Dacks J."/>
            <person name="Roger A.J."/>
        </authorList>
    </citation>
    <scope>NUCLEOTIDE SEQUENCE</scope>
    <source>
        <strain evidence="3">Schooner1</strain>
    </source>
</reference>
<keyword evidence="2" id="KW-1133">Transmembrane helix</keyword>
<feature type="transmembrane region" description="Helical" evidence="2">
    <location>
        <begin position="23"/>
        <end position="43"/>
    </location>
</feature>
<keyword evidence="2" id="KW-0812">Transmembrane</keyword>
<gene>
    <name evidence="3" type="ORF">M0813_18061</name>
</gene>
<proteinExistence type="predicted"/>
<feature type="transmembrane region" description="Helical" evidence="2">
    <location>
        <begin position="310"/>
        <end position="330"/>
    </location>
</feature>
<dbReference type="Proteomes" id="UP001150062">
    <property type="component" value="Unassembled WGS sequence"/>
</dbReference>
<feature type="region of interest" description="Disordered" evidence="1">
    <location>
        <begin position="160"/>
        <end position="251"/>
    </location>
</feature>
<feature type="transmembrane region" description="Helical" evidence="2">
    <location>
        <begin position="336"/>
        <end position="354"/>
    </location>
</feature>
<accession>A0ABQ8YTN2</accession>
<keyword evidence="4" id="KW-1185">Reference proteome</keyword>
<evidence type="ECO:0000313" key="4">
    <source>
        <dbReference type="Proteomes" id="UP001150062"/>
    </source>
</evidence>
<evidence type="ECO:0000313" key="3">
    <source>
        <dbReference type="EMBL" id="KAJ6247963.1"/>
    </source>
</evidence>
<organism evidence="3 4">
    <name type="scientific">Anaeramoeba flamelloides</name>
    <dbReference type="NCBI Taxonomy" id="1746091"/>
    <lineage>
        <taxon>Eukaryota</taxon>
        <taxon>Metamonada</taxon>
        <taxon>Anaeramoebidae</taxon>
        <taxon>Anaeramoeba</taxon>
    </lineage>
</organism>
<name>A0ABQ8YTN2_9EUKA</name>
<keyword evidence="3" id="KW-0346">Stress response</keyword>
<evidence type="ECO:0000256" key="1">
    <source>
        <dbReference type="SAM" id="MobiDB-lite"/>
    </source>
</evidence>
<feature type="compositionally biased region" description="Basic residues" evidence="1">
    <location>
        <begin position="203"/>
        <end position="227"/>
    </location>
</feature>
<feature type="compositionally biased region" description="Low complexity" evidence="1">
    <location>
        <begin position="233"/>
        <end position="251"/>
    </location>
</feature>
<sequence length="367" mass="43339">MLRVTTEFQDKQTLSKLAQSQHFAFELCFFLFILGCSIIQQSIIYGDFFSIDFSLLSFVITSFSQPILLTKKNNNKYELDYLTSISQTGQTNYQKTIFNSKLRKYFLNFVSIMLFLIFITTSMQFVMHHSIRILPILLFPYAASFSKKMYFLSKNTNSNNNINLKQEDNNDDTNNNNSINNISNSNNSSHQDQKKNENFKQQTHTKKKKKQQKHSKKNPKCYKRNQNKKTNNENHVNNNDDNNNDNNSYELNFNREESNANNLLLNSKDIIKNEKNIVQKNVDDNNKILDTEENEEQRMTNVLITKLHKFAFWLVIFQFFLVCTQCAVFFTMKHQYFSNGVLVVFNYFILYFCLRVRRGILFLSLCL</sequence>
<comment type="caution">
    <text evidence="3">The sequence shown here is derived from an EMBL/GenBank/DDBJ whole genome shotgun (WGS) entry which is preliminary data.</text>
</comment>
<protein>
    <submittedName>
        <fullName evidence="3">32 kDa heat shock protein-related</fullName>
    </submittedName>
</protein>
<dbReference type="EMBL" id="JAOAOG010000119">
    <property type="protein sequence ID" value="KAJ6247963.1"/>
    <property type="molecule type" value="Genomic_DNA"/>
</dbReference>
<keyword evidence="2" id="KW-0472">Membrane</keyword>
<feature type="transmembrane region" description="Helical" evidence="2">
    <location>
        <begin position="105"/>
        <end position="127"/>
    </location>
</feature>
<feature type="transmembrane region" description="Helical" evidence="2">
    <location>
        <begin position="49"/>
        <end position="69"/>
    </location>
</feature>
<evidence type="ECO:0000256" key="2">
    <source>
        <dbReference type="SAM" id="Phobius"/>
    </source>
</evidence>